<dbReference type="SMART" id="SM00271">
    <property type="entry name" value="DnaJ"/>
    <property type="match status" value="1"/>
</dbReference>
<dbReference type="PROSITE" id="PS00636">
    <property type="entry name" value="DNAJ_1"/>
    <property type="match status" value="1"/>
</dbReference>
<dbReference type="PROSITE" id="PS50076">
    <property type="entry name" value="DNAJ_2"/>
    <property type="match status" value="1"/>
</dbReference>
<name>A0A7S2KD63_9DINO</name>
<feature type="region of interest" description="Disordered" evidence="1">
    <location>
        <begin position="276"/>
        <end position="295"/>
    </location>
</feature>
<sequence>MAYYDMVGVAPSASAADIKRAYYKAALRVHPDKNPDDPEASQRFQELAHAYQVLSDPKLRERYDQLGKEGISDAALPSVDPTVFFSMLFGAEQFEKYIGKLYLAMQTDHIAKDLQKDLERRHKAEGGQEGRTPARDVIGDSIEREMRFSSDSKKDRRLKRQQHLREVRCAGHLRERLDRWVLGRDEAGFMTAACQEASELVRVSFGGRLLRTIGGIYEMAAEQFFSSMRGNLTLETTVASWKESTHQYKVRFNAMSSVARSAFAVKRMHDVAGAHFGEEGEESEQSKEKKEQVAKETMTSLEDSLPVFLQTIWDISAVDIESTLRRVCDKVLKDVSVPWQIRHRRAAAMVRLARVFRDVGQVEHNDLSQSQVAKQHLEEALYGAIREKG</sequence>
<dbReference type="Gene3D" id="1.10.287.110">
    <property type="entry name" value="DnaJ domain"/>
    <property type="match status" value="1"/>
</dbReference>
<dbReference type="InterPro" id="IPR026894">
    <property type="entry name" value="DnaJ_X"/>
</dbReference>
<dbReference type="EMBL" id="HBGW01045920">
    <property type="protein sequence ID" value="CAD9573458.1"/>
    <property type="molecule type" value="Transcribed_RNA"/>
</dbReference>
<dbReference type="InterPro" id="IPR036869">
    <property type="entry name" value="J_dom_sf"/>
</dbReference>
<reference evidence="3" key="1">
    <citation type="submission" date="2021-01" db="EMBL/GenBank/DDBJ databases">
        <authorList>
            <person name="Corre E."/>
            <person name="Pelletier E."/>
            <person name="Niang G."/>
            <person name="Scheremetjew M."/>
            <person name="Finn R."/>
            <person name="Kale V."/>
            <person name="Holt S."/>
            <person name="Cochrane G."/>
            <person name="Meng A."/>
            <person name="Brown T."/>
            <person name="Cohen L."/>
        </authorList>
    </citation>
    <scope>NUCLEOTIDE SEQUENCE</scope>
    <source>
        <strain evidence="3">RCC3387</strain>
    </source>
</reference>
<organism evidence="3">
    <name type="scientific">Zooxanthella nutricula</name>
    <dbReference type="NCBI Taxonomy" id="1333877"/>
    <lineage>
        <taxon>Eukaryota</taxon>
        <taxon>Sar</taxon>
        <taxon>Alveolata</taxon>
        <taxon>Dinophyceae</taxon>
        <taxon>Peridiniales</taxon>
        <taxon>Peridiniales incertae sedis</taxon>
        <taxon>Zooxanthella</taxon>
    </lineage>
</organism>
<feature type="compositionally biased region" description="Basic and acidic residues" evidence="1">
    <location>
        <begin position="276"/>
        <end position="294"/>
    </location>
</feature>
<evidence type="ECO:0000259" key="2">
    <source>
        <dbReference type="PROSITE" id="PS50076"/>
    </source>
</evidence>
<protein>
    <recommendedName>
        <fullName evidence="2">J domain-containing protein</fullName>
    </recommendedName>
</protein>
<dbReference type="InterPro" id="IPR018253">
    <property type="entry name" value="DnaJ_domain_CS"/>
</dbReference>
<dbReference type="AlphaFoldDB" id="A0A7S2KD63"/>
<dbReference type="PANTHER" id="PTHR44094">
    <property type="entry name" value="DNAJ HEAT SHOCK N-TERMINAL DOMAIN-CONTAINING PROTEIN"/>
    <property type="match status" value="1"/>
</dbReference>
<evidence type="ECO:0000256" key="1">
    <source>
        <dbReference type="SAM" id="MobiDB-lite"/>
    </source>
</evidence>
<dbReference type="CDD" id="cd06257">
    <property type="entry name" value="DnaJ"/>
    <property type="match status" value="1"/>
</dbReference>
<dbReference type="Pfam" id="PF14308">
    <property type="entry name" value="DnaJ-X"/>
    <property type="match status" value="1"/>
</dbReference>
<evidence type="ECO:0000313" key="3">
    <source>
        <dbReference type="EMBL" id="CAD9573458.1"/>
    </source>
</evidence>
<proteinExistence type="predicted"/>
<gene>
    <name evidence="3" type="ORF">BRAN1462_LOCUS29164</name>
</gene>
<dbReference type="InterPro" id="IPR052423">
    <property type="entry name" value="EMIR"/>
</dbReference>
<dbReference type="InterPro" id="IPR001623">
    <property type="entry name" value="DnaJ_domain"/>
</dbReference>
<feature type="domain" description="J" evidence="2">
    <location>
        <begin position="2"/>
        <end position="67"/>
    </location>
</feature>
<accession>A0A7S2KD63</accession>
<dbReference type="PANTHER" id="PTHR44094:SF8">
    <property type="entry name" value="DNAJ HEAT SHOCK N-TERMINAL DOMAIN-CONTAINING PROTEIN-RELATED"/>
    <property type="match status" value="1"/>
</dbReference>
<dbReference type="Pfam" id="PF00226">
    <property type="entry name" value="DnaJ"/>
    <property type="match status" value="1"/>
</dbReference>
<dbReference type="SUPFAM" id="SSF46565">
    <property type="entry name" value="Chaperone J-domain"/>
    <property type="match status" value="1"/>
</dbReference>
<dbReference type="PRINTS" id="PR00625">
    <property type="entry name" value="JDOMAIN"/>
</dbReference>